<comment type="caution">
    <text evidence="3">The sequence shown here is derived from an EMBL/GenBank/DDBJ whole genome shotgun (WGS) entry which is preliminary data.</text>
</comment>
<gene>
    <name evidence="3" type="ORF">FWK35_00005383</name>
</gene>
<reference evidence="3 4" key="1">
    <citation type="submission" date="2019-08" db="EMBL/GenBank/DDBJ databases">
        <title>Whole genome of Aphis craccivora.</title>
        <authorList>
            <person name="Voronova N.V."/>
            <person name="Shulinski R.S."/>
            <person name="Bandarenka Y.V."/>
            <person name="Zhorov D.G."/>
            <person name="Warner D."/>
        </authorList>
    </citation>
    <scope>NUCLEOTIDE SEQUENCE [LARGE SCALE GENOMIC DNA]</scope>
    <source>
        <strain evidence="3">180601</strain>
        <tissue evidence="3">Whole Body</tissue>
    </source>
</reference>
<dbReference type="InterPro" id="IPR014720">
    <property type="entry name" value="dsRBD_dom"/>
</dbReference>
<feature type="compositionally biased region" description="Basic and acidic residues" evidence="1">
    <location>
        <begin position="169"/>
        <end position="178"/>
    </location>
</feature>
<dbReference type="Proteomes" id="UP000478052">
    <property type="component" value="Unassembled WGS sequence"/>
</dbReference>
<accession>A0A6G0Z0U4</accession>
<evidence type="ECO:0000313" key="3">
    <source>
        <dbReference type="EMBL" id="KAF0764183.1"/>
    </source>
</evidence>
<organism evidence="3 4">
    <name type="scientific">Aphis craccivora</name>
    <name type="common">Cowpea aphid</name>
    <dbReference type="NCBI Taxonomy" id="307492"/>
    <lineage>
        <taxon>Eukaryota</taxon>
        <taxon>Metazoa</taxon>
        <taxon>Ecdysozoa</taxon>
        <taxon>Arthropoda</taxon>
        <taxon>Hexapoda</taxon>
        <taxon>Insecta</taxon>
        <taxon>Pterygota</taxon>
        <taxon>Neoptera</taxon>
        <taxon>Paraneoptera</taxon>
        <taxon>Hemiptera</taxon>
        <taxon>Sternorrhyncha</taxon>
        <taxon>Aphidomorpha</taxon>
        <taxon>Aphidoidea</taxon>
        <taxon>Aphididae</taxon>
        <taxon>Aphidini</taxon>
        <taxon>Aphis</taxon>
        <taxon>Aphis</taxon>
    </lineage>
</organism>
<dbReference type="EMBL" id="VUJU01001702">
    <property type="protein sequence ID" value="KAF0764183.1"/>
    <property type="molecule type" value="Genomic_DNA"/>
</dbReference>
<dbReference type="Gene3D" id="3.30.160.20">
    <property type="match status" value="2"/>
</dbReference>
<evidence type="ECO:0000313" key="4">
    <source>
        <dbReference type="Proteomes" id="UP000478052"/>
    </source>
</evidence>
<dbReference type="OrthoDB" id="6363432at2759"/>
<feature type="region of interest" description="Disordered" evidence="1">
    <location>
        <begin position="169"/>
        <end position="195"/>
    </location>
</feature>
<evidence type="ECO:0000256" key="1">
    <source>
        <dbReference type="SAM" id="MobiDB-lite"/>
    </source>
</evidence>
<dbReference type="AlphaFoldDB" id="A0A6G0Z0U4"/>
<dbReference type="SUPFAM" id="SSF54768">
    <property type="entry name" value="dsRNA-binding domain-like"/>
    <property type="match status" value="2"/>
</dbReference>
<name>A0A6G0Z0U4_APHCR</name>
<keyword evidence="4" id="KW-1185">Reference proteome</keyword>
<proteinExistence type="predicted"/>
<dbReference type="GO" id="GO:0010468">
    <property type="term" value="P:regulation of gene expression"/>
    <property type="evidence" value="ECO:0007669"/>
    <property type="project" value="UniProtKB-ARBA"/>
</dbReference>
<dbReference type="CDD" id="cd00048">
    <property type="entry name" value="DSRM_SF"/>
    <property type="match status" value="1"/>
</dbReference>
<dbReference type="SMART" id="SM00358">
    <property type="entry name" value="DSRM"/>
    <property type="match status" value="2"/>
</dbReference>
<dbReference type="Pfam" id="PF00035">
    <property type="entry name" value="dsrm"/>
    <property type="match status" value="1"/>
</dbReference>
<sequence length="397" mass="46208">MMIFVSDKIFSNSHCNQYKIGKEVETFEQQPPPSQQQQQLTVPLAENHVTILNERIKHDGEKLINEETDVIWTVKRKIIKEERKKRLNARIRSLVYPKSPLMVFHELFRDVPIHIQQHHGDESHNITSYTATLEIDGQTYSGNHTSKAEAKQEACQHFFRDMLANKINEPSEKNKEYSEMDVGDNDTKSKPKGPPQEDFPWSYFAALAMHNLINQWEINPVVKTHNYVQDESTVIKSQLKTDAIFRIKDNMIDNARMCRLVSPKSPLMVFHELFRDVPFHLQQHHGVASHNITSYTATLEIDGQTHSGTHISKTKAKQEACQHFFRDMLANKINEPTEKNKEFPGMEIEEKKGPPQEDFPWSNFASLAMYNLFNQWAVVCKAYLQSLNYRMKEDWVP</sequence>
<evidence type="ECO:0000259" key="2">
    <source>
        <dbReference type="SMART" id="SM00358"/>
    </source>
</evidence>
<protein>
    <submittedName>
        <fullName evidence="3">Mediator of RNA polymerase II transcription subunit 15-like</fullName>
    </submittedName>
</protein>
<feature type="domain" description="DRBM" evidence="2">
    <location>
        <begin position="97"/>
        <end position="163"/>
    </location>
</feature>
<feature type="domain" description="DRBM" evidence="2">
    <location>
        <begin position="266"/>
        <end position="329"/>
    </location>
</feature>